<protein>
    <submittedName>
        <fullName evidence="1">Uncharacterized protein</fullName>
    </submittedName>
</protein>
<organism evidence="1">
    <name type="scientific">Siphoviridae sp. ctiam3</name>
    <dbReference type="NCBI Taxonomy" id="2825624"/>
    <lineage>
        <taxon>Viruses</taxon>
        <taxon>Duplodnaviria</taxon>
        <taxon>Heunggongvirae</taxon>
        <taxon>Uroviricota</taxon>
        <taxon>Caudoviricetes</taxon>
    </lineage>
</organism>
<accession>A0A8S5P4L1</accession>
<sequence>MACETKEKSMEEQSCNEETARVSFYCMIENQKNLIEVLKILNKCETMTCSNEMKSEYKKLIKKIENAYLREAKYVMGARGVS</sequence>
<dbReference type="EMBL" id="BK015338">
    <property type="protein sequence ID" value="DAE01998.1"/>
    <property type="molecule type" value="Genomic_DNA"/>
</dbReference>
<name>A0A8S5P4L1_9CAUD</name>
<reference evidence="1" key="1">
    <citation type="journal article" date="2021" name="Proc. Natl. Acad. Sci. U.S.A.">
        <title>A Catalog of Tens of Thousands of Viruses from Human Metagenomes Reveals Hidden Associations with Chronic Diseases.</title>
        <authorList>
            <person name="Tisza M.J."/>
            <person name="Buck C.B."/>
        </authorList>
    </citation>
    <scope>NUCLEOTIDE SEQUENCE</scope>
    <source>
        <strain evidence="1">Ctiam3</strain>
    </source>
</reference>
<proteinExistence type="predicted"/>
<evidence type="ECO:0000313" key="1">
    <source>
        <dbReference type="EMBL" id="DAE01998.1"/>
    </source>
</evidence>